<feature type="transmembrane region" description="Helical" evidence="5">
    <location>
        <begin position="490"/>
        <end position="509"/>
    </location>
</feature>
<feature type="transmembrane region" description="Helical" evidence="5">
    <location>
        <begin position="94"/>
        <end position="116"/>
    </location>
</feature>
<reference evidence="7 8" key="1">
    <citation type="submission" date="2016-07" db="EMBL/GenBank/DDBJ databases">
        <title>Pervasive Adenine N6-methylation of Active Genes in Fungi.</title>
        <authorList>
            <consortium name="DOE Joint Genome Institute"/>
            <person name="Mondo S.J."/>
            <person name="Dannebaum R.O."/>
            <person name="Kuo R.C."/>
            <person name="Labutti K."/>
            <person name="Haridas S."/>
            <person name="Kuo A."/>
            <person name="Salamov A."/>
            <person name="Ahrendt S.R."/>
            <person name="Lipzen A."/>
            <person name="Sullivan W."/>
            <person name="Andreopoulos W.B."/>
            <person name="Clum A."/>
            <person name="Lindquist E."/>
            <person name="Daum C."/>
            <person name="Ramamoorthy G.K."/>
            <person name="Gryganskyi A."/>
            <person name="Culley D."/>
            <person name="Magnuson J.K."/>
            <person name="James T.Y."/>
            <person name="O'Malley M.A."/>
            <person name="Stajich J.E."/>
            <person name="Spatafora J.W."/>
            <person name="Visel A."/>
            <person name="Grigoriev I.V."/>
        </authorList>
    </citation>
    <scope>NUCLEOTIDE SEQUENCE [LARGE SCALE GENOMIC DNA]</scope>
    <source>
        <strain evidence="7 8">62-1032</strain>
    </source>
</reference>
<evidence type="ECO:0000313" key="7">
    <source>
        <dbReference type="EMBL" id="ORY90660.1"/>
    </source>
</evidence>
<sequence length="529" mass="56340">MEGAAPALPTAAVLAVPPERVPTKEEELDLEDGASASVLLSILEASIMATSLSTISAALGAGTRGSWIVTSYLLAQCALCPCWGRLSDILGRKVLLLCCLGEFLLASLACSLAQTIGQMIVFRTFQGIGGGSLLVLAQAVCLDVVSIKERSKYQVIFEAMFAFADAVGPILGGIFAASDWRWCFRINLPLGAIAMVLIFFFVPAVPVTGSWRVKLGQIDFVGSGLLICSSVLVLLALSWGGVEYPWASAPVLSALVVGAAIAVSFCLWEIRGPRIPIIPMRIFKITTVQGVMLLGFLTTGMNVGFLVFYVPQFLQLVKGFSTIRSGIYLLPLLLPITTTVFICAMITVRTGRVRELIWGGLFVNSIALGLMATMDDKTSQARIIGFLLLVGFSLGPTFQTALIAAQSSVVKADLTVVTGVRVFMRQIGNLFGVAIASTLVQNAVSHAPISKEVLREILDNPPRLRSSESGFDTATVSTVLHYYQGGFRKVFLAAAIGSSISFVGAVLLIRHHSIEAAGTAVKKEIESTE</sequence>
<feature type="transmembrane region" description="Helical" evidence="5">
    <location>
        <begin position="128"/>
        <end position="147"/>
    </location>
</feature>
<protein>
    <submittedName>
        <fullName evidence="7">Putative MFS drug transporter</fullName>
    </submittedName>
</protein>
<evidence type="ECO:0000313" key="8">
    <source>
        <dbReference type="Proteomes" id="UP000193467"/>
    </source>
</evidence>
<dbReference type="PROSITE" id="PS50850">
    <property type="entry name" value="MFS"/>
    <property type="match status" value="1"/>
</dbReference>
<feature type="transmembrane region" description="Helical" evidence="5">
    <location>
        <begin position="384"/>
        <end position="405"/>
    </location>
</feature>
<dbReference type="InterPro" id="IPR020846">
    <property type="entry name" value="MFS_dom"/>
</dbReference>
<dbReference type="SUPFAM" id="SSF103473">
    <property type="entry name" value="MFS general substrate transporter"/>
    <property type="match status" value="1"/>
</dbReference>
<evidence type="ECO:0000259" key="6">
    <source>
        <dbReference type="PROSITE" id="PS50850"/>
    </source>
</evidence>
<organism evidence="7 8">
    <name type="scientific">Leucosporidium creatinivorum</name>
    <dbReference type="NCBI Taxonomy" id="106004"/>
    <lineage>
        <taxon>Eukaryota</taxon>
        <taxon>Fungi</taxon>
        <taxon>Dikarya</taxon>
        <taxon>Basidiomycota</taxon>
        <taxon>Pucciniomycotina</taxon>
        <taxon>Microbotryomycetes</taxon>
        <taxon>Leucosporidiales</taxon>
        <taxon>Leucosporidium</taxon>
    </lineage>
</organism>
<dbReference type="Proteomes" id="UP000193467">
    <property type="component" value="Unassembled WGS sequence"/>
</dbReference>
<keyword evidence="4 5" id="KW-0472">Membrane</keyword>
<dbReference type="OrthoDB" id="10021397at2759"/>
<dbReference type="InterPro" id="IPR036259">
    <property type="entry name" value="MFS_trans_sf"/>
</dbReference>
<feature type="transmembrane region" description="Helical" evidence="5">
    <location>
        <begin position="426"/>
        <end position="444"/>
    </location>
</feature>
<dbReference type="AlphaFoldDB" id="A0A1Y2G2X9"/>
<keyword evidence="3 5" id="KW-1133">Transmembrane helix</keyword>
<dbReference type="PANTHER" id="PTHR23501">
    <property type="entry name" value="MAJOR FACILITATOR SUPERFAMILY"/>
    <property type="match status" value="1"/>
</dbReference>
<dbReference type="Gene3D" id="1.20.1720.10">
    <property type="entry name" value="Multidrug resistance protein D"/>
    <property type="match status" value="1"/>
</dbReference>
<feature type="transmembrane region" description="Helical" evidence="5">
    <location>
        <begin position="326"/>
        <end position="348"/>
    </location>
</feature>
<feature type="domain" description="Major facilitator superfamily (MFS) profile" evidence="6">
    <location>
        <begin position="30"/>
        <end position="513"/>
    </location>
</feature>
<evidence type="ECO:0000256" key="5">
    <source>
        <dbReference type="SAM" id="Phobius"/>
    </source>
</evidence>
<evidence type="ECO:0000256" key="3">
    <source>
        <dbReference type="ARBA" id="ARBA00022989"/>
    </source>
</evidence>
<comment type="subcellular location">
    <subcellularLocation>
        <location evidence="1">Membrane</location>
        <topology evidence="1">Multi-pass membrane protein</topology>
    </subcellularLocation>
</comment>
<evidence type="ECO:0000256" key="2">
    <source>
        <dbReference type="ARBA" id="ARBA00022692"/>
    </source>
</evidence>
<feature type="transmembrane region" description="Helical" evidence="5">
    <location>
        <begin position="291"/>
        <end position="314"/>
    </location>
</feature>
<proteinExistence type="predicted"/>
<comment type="caution">
    <text evidence="7">The sequence shown here is derived from an EMBL/GenBank/DDBJ whole genome shotgun (WGS) entry which is preliminary data.</text>
</comment>
<dbReference type="Pfam" id="PF07690">
    <property type="entry name" value="MFS_1"/>
    <property type="match status" value="1"/>
</dbReference>
<dbReference type="EMBL" id="MCGR01000003">
    <property type="protein sequence ID" value="ORY90660.1"/>
    <property type="molecule type" value="Genomic_DNA"/>
</dbReference>
<dbReference type="Gene3D" id="1.20.1250.20">
    <property type="entry name" value="MFS general substrate transporter like domains"/>
    <property type="match status" value="1"/>
</dbReference>
<feature type="transmembrane region" description="Helical" evidence="5">
    <location>
        <begin position="355"/>
        <end position="372"/>
    </location>
</feature>
<dbReference type="PANTHER" id="PTHR23501:SF189">
    <property type="entry name" value="DRUG TRANSPORTER, PUTATIVE (AFU_ORTHOLOGUE AFUA_4G03920)-RELATED"/>
    <property type="match status" value="1"/>
</dbReference>
<keyword evidence="8" id="KW-1185">Reference proteome</keyword>
<evidence type="ECO:0000256" key="1">
    <source>
        <dbReference type="ARBA" id="ARBA00004141"/>
    </source>
</evidence>
<dbReference type="InParanoid" id="A0A1Y2G2X9"/>
<accession>A0A1Y2G2X9</accession>
<gene>
    <name evidence="7" type="ORF">BCR35DRAFT_349610</name>
</gene>
<dbReference type="GO" id="GO:0005886">
    <property type="term" value="C:plasma membrane"/>
    <property type="evidence" value="ECO:0007669"/>
    <property type="project" value="TreeGrafter"/>
</dbReference>
<dbReference type="InterPro" id="IPR011701">
    <property type="entry name" value="MFS"/>
</dbReference>
<keyword evidence="2 5" id="KW-0812">Transmembrane</keyword>
<evidence type="ECO:0000256" key="4">
    <source>
        <dbReference type="ARBA" id="ARBA00023136"/>
    </source>
</evidence>
<feature type="transmembrane region" description="Helical" evidence="5">
    <location>
        <begin position="159"/>
        <end position="178"/>
    </location>
</feature>
<feature type="transmembrane region" description="Helical" evidence="5">
    <location>
        <begin position="251"/>
        <end position="270"/>
    </location>
</feature>
<dbReference type="GO" id="GO:0022857">
    <property type="term" value="F:transmembrane transporter activity"/>
    <property type="evidence" value="ECO:0007669"/>
    <property type="project" value="InterPro"/>
</dbReference>
<feature type="transmembrane region" description="Helical" evidence="5">
    <location>
        <begin position="220"/>
        <end position="239"/>
    </location>
</feature>
<feature type="transmembrane region" description="Helical" evidence="5">
    <location>
        <begin position="190"/>
        <end position="208"/>
    </location>
</feature>
<name>A0A1Y2G2X9_9BASI</name>